<gene>
    <name evidence="5" type="ORF">ACFO0C_13160</name>
</gene>
<feature type="compositionally biased region" description="Basic and acidic residues" evidence="2">
    <location>
        <begin position="342"/>
        <end position="365"/>
    </location>
</feature>
<feature type="compositionally biased region" description="Pro residues" evidence="2">
    <location>
        <begin position="373"/>
        <end position="385"/>
    </location>
</feature>
<keyword evidence="1" id="KW-0175">Coiled coil</keyword>
<keyword evidence="3" id="KW-0812">Transmembrane</keyword>
<sequence>MSTEDSQGAGDPQKVAAQIHDAVVDAINIWWRARRGQTPRGDHGGTGLLPRGSVSALSRALSMPGDTLDRKLKETQRYEWSDIVRIVSCCVPAEEEQRLARLAGLWQAWKNDLQRPPGYWGRIERLDGQSIPAELSPEEQLQEHISELRKQFNDRSTRLGHMTDRLTKTRQALDLLNTKLRQRKEQVLDLDQKRLYLTSQLNEKIELLLEAQQQADEERERADQADARADEAKLAAADEATARHEAEDVLRYHEKQAAAERERADQAEKRVAELAAEVERLSERLAAYETYQTVTVQPIPEPRVPIETFNPGGSLEDLAVPDEVTARREAEEVPPLYEKLTAVERSRTEQSEAEEPTRQPTRREASVLVVPGAPVPPEHPRPPAPSGERAEDHSVFVQPARGGRRWLLVIPVVLIVAVVAVVKWIFGPGEDPGLPGSDVAAYVPLKQCDGRQTQKLQIRASQEKEGLLRAFAKEYGPREAGAGCYQVEVVTGNSGRIKDLMIRKGAKVAAEILDFDVWSPASSVWYAMTGYWAGRKNSMVEELPAQPGAADMLFTSPVVIAVPQSAYATLNSSNNGTITWDALADYARASNPMLSFNLGLTNPNYSSSGLAAAVAAFSAFAGGAAGSGLVVDAVNRPDVQEKVRSIEKAVVHNGEQTLKLLAGLREAIDRGEKNYLSAVAVEEVSMIAFNNGWPCGAVDSSDPACEQKPPPADADKLVPLYIATGTLFSDHPYLKMPGLSEEKIAVADNFLAFVRSPSSQQAAREAGFRSYDNQLPLASALPGGHELLRDVPKLAKPDPGAVDMILQKWPDIRKPLNAVIAIDTSGSMGDPSGVGNKTKMKLINEAAPTIVDGTDEVPTFGERDRVGLWSFSAGHHARVRRATCDEQQKNELRNQIAGLEAEENVPTDLYTAVKEAVADLRADYDPAAINAVILLTDGDDTVNSTNNRTKFDEMFELIKSDSGGERPVAVFSIAYGDDADPTIKNKGKPDSTVLTDISGAAGGSTRKAEDFEAITEVFLEAVSNF</sequence>
<dbReference type="SUPFAM" id="SSF53300">
    <property type="entry name" value="vWA-like"/>
    <property type="match status" value="1"/>
</dbReference>
<proteinExistence type="predicted"/>
<dbReference type="SMART" id="SM00327">
    <property type="entry name" value="VWA"/>
    <property type="match status" value="1"/>
</dbReference>
<name>A0ABV8IPK3_9ACTN</name>
<evidence type="ECO:0000256" key="3">
    <source>
        <dbReference type="SAM" id="Phobius"/>
    </source>
</evidence>
<accession>A0ABV8IPK3</accession>
<dbReference type="PROSITE" id="PS50234">
    <property type="entry name" value="VWFA"/>
    <property type="match status" value="1"/>
</dbReference>
<keyword evidence="3" id="KW-0472">Membrane</keyword>
<keyword evidence="6" id="KW-1185">Reference proteome</keyword>
<comment type="caution">
    <text evidence="5">The sequence shown here is derived from an EMBL/GenBank/DDBJ whole genome shotgun (WGS) entry which is preliminary data.</text>
</comment>
<dbReference type="Pfam" id="PF13531">
    <property type="entry name" value="SBP_bac_11"/>
    <property type="match status" value="1"/>
</dbReference>
<reference evidence="6" key="1">
    <citation type="journal article" date="2019" name="Int. J. Syst. Evol. Microbiol.">
        <title>The Global Catalogue of Microorganisms (GCM) 10K type strain sequencing project: providing services to taxonomists for standard genome sequencing and annotation.</title>
        <authorList>
            <consortium name="The Broad Institute Genomics Platform"/>
            <consortium name="The Broad Institute Genome Sequencing Center for Infectious Disease"/>
            <person name="Wu L."/>
            <person name="Ma J."/>
        </authorList>
    </citation>
    <scope>NUCLEOTIDE SEQUENCE [LARGE SCALE GENOMIC DNA]</scope>
    <source>
        <strain evidence="6">TBRC 5832</strain>
    </source>
</reference>
<evidence type="ECO:0000256" key="1">
    <source>
        <dbReference type="SAM" id="Coils"/>
    </source>
</evidence>
<dbReference type="CDD" id="cd00198">
    <property type="entry name" value="vWFA"/>
    <property type="match status" value="1"/>
</dbReference>
<evidence type="ECO:0000313" key="5">
    <source>
        <dbReference type="EMBL" id="MFC4065884.1"/>
    </source>
</evidence>
<dbReference type="Pfam" id="PF00092">
    <property type="entry name" value="VWA"/>
    <property type="match status" value="1"/>
</dbReference>
<evidence type="ECO:0000256" key="2">
    <source>
        <dbReference type="SAM" id="MobiDB-lite"/>
    </source>
</evidence>
<feature type="coiled-coil region" evidence="1">
    <location>
        <begin position="198"/>
        <end position="291"/>
    </location>
</feature>
<dbReference type="SUPFAM" id="SSF53850">
    <property type="entry name" value="Periplasmic binding protein-like II"/>
    <property type="match status" value="1"/>
</dbReference>
<dbReference type="RefSeq" id="WP_378066869.1">
    <property type="nucleotide sequence ID" value="NZ_JBHSBL010000013.1"/>
</dbReference>
<protein>
    <submittedName>
        <fullName evidence="5">VWA domain-containing protein</fullName>
    </submittedName>
</protein>
<dbReference type="InterPro" id="IPR036465">
    <property type="entry name" value="vWFA_dom_sf"/>
</dbReference>
<organism evidence="5 6">
    <name type="scientific">Actinoplanes subglobosus</name>
    <dbReference type="NCBI Taxonomy" id="1547892"/>
    <lineage>
        <taxon>Bacteria</taxon>
        <taxon>Bacillati</taxon>
        <taxon>Actinomycetota</taxon>
        <taxon>Actinomycetes</taxon>
        <taxon>Micromonosporales</taxon>
        <taxon>Micromonosporaceae</taxon>
        <taxon>Actinoplanes</taxon>
    </lineage>
</organism>
<evidence type="ECO:0000259" key="4">
    <source>
        <dbReference type="PROSITE" id="PS50234"/>
    </source>
</evidence>
<feature type="region of interest" description="Disordered" evidence="2">
    <location>
        <begin position="342"/>
        <end position="391"/>
    </location>
</feature>
<keyword evidence="3" id="KW-1133">Transmembrane helix</keyword>
<evidence type="ECO:0000313" key="6">
    <source>
        <dbReference type="Proteomes" id="UP001595867"/>
    </source>
</evidence>
<feature type="domain" description="VWFA" evidence="4">
    <location>
        <begin position="817"/>
        <end position="1022"/>
    </location>
</feature>
<dbReference type="Proteomes" id="UP001595867">
    <property type="component" value="Unassembled WGS sequence"/>
</dbReference>
<feature type="transmembrane region" description="Helical" evidence="3">
    <location>
        <begin position="406"/>
        <end position="426"/>
    </location>
</feature>
<dbReference type="InterPro" id="IPR002035">
    <property type="entry name" value="VWF_A"/>
</dbReference>
<dbReference type="Gene3D" id="3.40.50.410">
    <property type="entry name" value="von Willebrand factor, type A domain"/>
    <property type="match status" value="1"/>
</dbReference>
<dbReference type="EMBL" id="JBHSBL010000013">
    <property type="protein sequence ID" value="MFC4065884.1"/>
    <property type="molecule type" value="Genomic_DNA"/>
</dbReference>